<dbReference type="AlphaFoldDB" id="A0A078KXZ7"/>
<evidence type="ECO:0000313" key="2">
    <source>
        <dbReference type="Proteomes" id="UP000044071"/>
    </source>
</evidence>
<dbReference type="RefSeq" id="WP_043874357.1">
    <property type="nucleotide sequence ID" value="NZ_CCVW01000002.1"/>
</dbReference>
<proteinExistence type="predicted"/>
<dbReference type="EMBL" id="CCSB01000002">
    <property type="protein sequence ID" value="CDZ77897.1"/>
    <property type="molecule type" value="Genomic_DNA"/>
</dbReference>
<accession>A0A078KXZ7</accession>
<sequence length="124" mass="14195">MKSQQAQDKQAKITMINIDMFSSLQDRASQVVAKLVISTTIQNASFSPDSFNETLSQEIRYLSKIMQLAILHSLKGELEHNKSDSKYFNKNIKSYLAEVNKKLRLIETDKPQEGEEKQAEPYLV</sequence>
<name>A0A078KXZ7_9GAMM</name>
<keyword evidence="2" id="KW-1185">Reference proteome</keyword>
<protein>
    <submittedName>
        <fullName evidence="1">Uncharacterized protein</fullName>
    </submittedName>
</protein>
<dbReference type="STRING" id="1034943.BN59_02190"/>
<organism evidence="1 2">
    <name type="scientific">Legionella massiliensis</name>
    <dbReference type="NCBI Taxonomy" id="1034943"/>
    <lineage>
        <taxon>Bacteria</taxon>
        <taxon>Pseudomonadati</taxon>
        <taxon>Pseudomonadota</taxon>
        <taxon>Gammaproteobacteria</taxon>
        <taxon>Legionellales</taxon>
        <taxon>Legionellaceae</taxon>
        <taxon>Legionella</taxon>
    </lineage>
</organism>
<evidence type="ECO:0000313" key="1">
    <source>
        <dbReference type="EMBL" id="CDZ77897.1"/>
    </source>
</evidence>
<gene>
    <name evidence="1" type="ORF">BN59_02190</name>
</gene>
<dbReference type="Proteomes" id="UP000044071">
    <property type="component" value="Unassembled WGS sequence"/>
</dbReference>
<reference evidence="1 2" key="1">
    <citation type="submission" date="2014-06" db="EMBL/GenBank/DDBJ databases">
        <authorList>
            <person name="Urmite Genomes Urmite Genomes"/>
        </authorList>
    </citation>
    <scope>NUCLEOTIDE SEQUENCE [LARGE SCALE GENOMIC DNA]</scope>
</reference>